<reference evidence="2 3" key="1">
    <citation type="submission" date="2016-10" db="EMBL/GenBank/DDBJ databases">
        <title>Lutibacter sp. LPB0138, isolated from marine gastropod.</title>
        <authorList>
            <person name="Kim E."/>
            <person name="Yi H."/>
        </authorList>
    </citation>
    <scope>NUCLEOTIDE SEQUENCE [LARGE SCALE GENOMIC DNA]</scope>
    <source>
        <strain evidence="2 3">LPB0138</strain>
    </source>
</reference>
<dbReference type="Pfam" id="PF12969">
    <property type="entry name" value="DUF3857"/>
    <property type="match status" value="1"/>
</dbReference>
<dbReference type="Gene3D" id="2.60.40.3140">
    <property type="match status" value="1"/>
</dbReference>
<dbReference type="Proteomes" id="UP000176050">
    <property type="component" value="Chromosome"/>
</dbReference>
<sequence>MKKILILSLLFLTTNSFSQYYKDYDWSKNPKTHLLSAEENKESSIAILKKNIVEYKQSALTNEIRVFETTHNIIRVNDDAGISRHNQIYIPMYRVKNLKGIKARTISKDGKITNLDENNIKQIENVEEYGDFQIFAIEGTEIGSEVEVLYTVEKEFSPFGNETLQSDYPIKRFEMVFITNGLEGDIKTYNTTQKFERTYLEGVLVKELVLTDILPIIEEDYATAGANKIYAAYQCFGNPNITQDLLWGNTVGNVAQGFFPEQIEESVINEIRTNVLPEEKEYSDYEKVARVDNYIKSNFTVVENRNPQLEEIDYILKNRTSSDFGILKAYAHFIKAMAIDYEIVVTANRFEHRFDPEFYNPNALRAFLIYIPSLKQYISPDRIDYRLSEAPSNILGNNGLFINKDIEYYFAKITQSDPDYSRIKRIMDINFSEDFDQVTVDENQEYYGHWGVQNRAFMALAIGQQKADFEDYLTGSGIEDKKVVKLELENTDMNQTEYNLPYIVKSTIESSALLEEAGDSYIFQVGKVIGTQSELYQERERIHPIEMQYPNKYNYTITVDIPDGYKLEGLESLQINKRLEIEGNLLCKFESDYEIKNDKIVITIEEVYSVNEFPKENYEEFRQVINAASDFNKAVILFSSEE</sequence>
<name>A0A1D8P6P5_9FLAO</name>
<dbReference type="InterPro" id="IPR024618">
    <property type="entry name" value="DUF3857"/>
</dbReference>
<gene>
    <name evidence="2" type="ORF">LPB138_05885</name>
</gene>
<evidence type="ECO:0000313" key="2">
    <source>
        <dbReference type="EMBL" id="AOW20234.1"/>
    </source>
</evidence>
<dbReference type="EMBL" id="CP017478">
    <property type="protein sequence ID" value="AOW20234.1"/>
    <property type="molecule type" value="Genomic_DNA"/>
</dbReference>
<dbReference type="STRING" id="1850246.LPB138_05885"/>
<accession>A0A1D8P6P5</accession>
<dbReference type="Gene3D" id="2.60.120.1130">
    <property type="match status" value="1"/>
</dbReference>
<feature type="domain" description="DUF3857" evidence="1">
    <location>
        <begin position="68"/>
        <end position="190"/>
    </location>
</feature>
<dbReference type="AlphaFoldDB" id="A0A1D8P6P5"/>
<proteinExistence type="predicted"/>
<evidence type="ECO:0000259" key="1">
    <source>
        <dbReference type="Pfam" id="PF12969"/>
    </source>
</evidence>
<keyword evidence="3" id="KW-1185">Reference proteome</keyword>
<dbReference type="RefSeq" id="WP_070236372.1">
    <property type="nucleotide sequence ID" value="NZ_CP017478.1"/>
</dbReference>
<dbReference type="OrthoDB" id="1153981at2"/>
<organism evidence="2 3">
    <name type="scientific">Urechidicola croceus</name>
    <dbReference type="NCBI Taxonomy" id="1850246"/>
    <lineage>
        <taxon>Bacteria</taxon>
        <taxon>Pseudomonadati</taxon>
        <taxon>Bacteroidota</taxon>
        <taxon>Flavobacteriia</taxon>
        <taxon>Flavobacteriales</taxon>
        <taxon>Flavobacteriaceae</taxon>
        <taxon>Urechidicola</taxon>
    </lineage>
</organism>
<evidence type="ECO:0000313" key="3">
    <source>
        <dbReference type="Proteomes" id="UP000176050"/>
    </source>
</evidence>
<dbReference type="KEGG" id="lul:LPB138_05885"/>
<protein>
    <recommendedName>
        <fullName evidence="1">DUF3857 domain-containing protein</fullName>
    </recommendedName>
</protein>